<protein>
    <submittedName>
        <fullName evidence="2">DUF559 domain-containing protein</fullName>
    </submittedName>
</protein>
<dbReference type="Gene3D" id="3.40.960.10">
    <property type="entry name" value="VSR Endonuclease"/>
    <property type="match status" value="1"/>
</dbReference>
<dbReference type="InterPro" id="IPR007569">
    <property type="entry name" value="DUF559"/>
</dbReference>
<sequence length="241" mass="27842">MESNDERTENSGELVSIGGKLPLFQELRTSQLLDFFVVLSANKEKNLRKRINQWLYPKTRPGFYMEIKPNLHLAYADQRDGHGSQHWWRLFFDQDWQERIEQIVRGSALVVGQNTSNGHNETTEWGGMYFRSPVEIKIAEALDRRGVLFFGNARGRISSQGSPVSASRMTGRLEIDFLVFYKGKCISLEIDGKHHQEDAQTHRDYIRDRLLLREGIATARFTAQECMESPDAAIEEFLNLF</sequence>
<accession>A0A552DLQ3</accession>
<evidence type="ECO:0000313" key="2">
    <source>
        <dbReference type="EMBL" id="TRU23153.1"/>
    </source>
</evidence>
<dbReference type="Pfam" id="PF04480">
    <property type="entry name" value="DUF559"/>
    <property type="match status" value="1"/>
</dbReference>
<organism evidence="2 3">
    <name type="scientific">Microcystis aeruginosa Ma_SC_T_19800800_S464</name>
    <dbReference type="NCBI Taxonomy" id="2486257"/>
    <lineage>
        <taxon>Bacteria</taxon>
        <taxon>Bacillati</taxon>
        <taxon>Cyanobacteriota</taxon>
        <taxon>Cyanophyceae</taxon>
        <taxon>Oscillatoriophycideae</taxon>
        <taxon>Chroococcales</taxon>
        <taxon>Microcystaceae</taxon>
        <taxon>Microcystis</taxon>
    </lineage>
</organism>
<reference evidence="2 3" key="1">
    <citation type="submission" date="2019-01" db="EMBL/GenBank/DDBJ databases">
        <title>Coherence of Microcystis species and biogeography revealed through population genomics.</title>
        <authorList>
            <person name="Perez-Carrascal O.M."/>
            <person name="Terrat Y."/>
            <person name="Giani A."/>
            <person name="Fortin N."/>
            <person name="Tromas N."/>
            <person name="Shapiro B.J."/>
        </authorList>
    </citation>
    <scope>NUCLEOTIDE SEQUENCE [LARGE SCALE GENOMIC DNA]</scope>
    <source>
        <strain evidence="2">Ma_SC_T_19800800_S464</strain>
    </source>
</reference>
<dbReference type="AlphaFoldDB" id="A0A552DLQ3"/>
<name>A0A552DLQ3_MICAE</name>
<proteinExistence type="predicted"/>
<dbReference type="Proteomes" id="UP000319313">
    <property type="component" value="Unassembled WGS sequence"/>
</dbReference>
<feature type="domain" description="DUF559" evidence="1">
    <location>
        <begin position="175"/>
        <end position="238"/>
    </location>
</feature>
<gene>
    <name evidence="2" type="ORF">EWV81_16785</name>
</gene>
<dbReference type="EMBL" id="SFBL01000156">
    <property type="protein sequence ID" value="TRU23153.1"/>
    <property type="molecule type" value="Genomic_DNA"/>
</dbReference>
<evidence type="ECO:0000259" key="1">
    <source>
        <dbReference type="Pfam" id="PF04480"/>
    </source>
</evidence>
<evidence type="ECO:0000313" key="3">
    <source>
        <dbReference type="Proteomes" id="UP000319313"/>
    </source>
</evidence>
<comment type="caution">
    <text evidence="2">The sequence shown here is derived from an EMBL/GenBank/DDBJ whole genome shotgun (WGS) entry which is preliminary data.</text>
</comment>